<dbReference type="PANTHER" id="PTHR38011">
    <property type="entry name" value="DIHYDROFOLATE REDUCTASE FAMILY PROTEIN (AFU_ORTHOLOGUE AFUA_8G06820)"/>
    <property type="match status" value="1"/>
</dbReference>
<accession>A0ABP3DBM8</accession>
<proteinExistence type="predicted"/>
<dbReference type="EMBL" id="BAAAGX010000006">
    <property type="protein sequence ID" value="GAA0228302.1"/>
    <property type="molecule type" value="Genomic_DNA"/>
</dbReference>
<evidence type="ECO:0000259" key="1">
    <source>
        <dbReference type="Pfam" id="PF01872"/>
    </source>
</evidence>
<dbReference type="SUPFAM" id="SSF53597">
    <property type="entry name" value="Dihydrofolate reductase-like"/>
    <property type="match status" value="1"/>
</dbReference>
<dbReference type="Gene3D" id="3.40.430.10">
    <property type="entry name" value="Dihydrofolate Reductase, subunit A"/>
    <property type="match status" value="1"/>
</dbReference>
<sequence>MRRVIVSTFVTLDGVVEAPETWSFDFHDEQNMKDALALVLDAEALLLGRTTYESFAEAWPSRTDPMGFADKMNAMPKYVASTTLREPTWAGTEVLDGSHGDVADQVAALKADGDGDLLMYGSATLMRHLLAAGQIDEIRLLLNPVVVGSGRTLFPEGQARTTLDLVETHQYPGGMARLTLRARR</sequence>
<keyword evidence="3" id="KW-1185">Reference proteome</keyword>
<comment type="caution">
    <text evidence="2">The sequence shown here is derived from an EMBL/GenBank/DDBJ whole genome shotgun (WGS) entry which is preliminary data.</text>
</comment>
<dbReference type="Pfam" id="PF01872">
    <property type="entry name" value="RibD_C"/>
    <property type="match status" value="1"/>
</dbReference>
<evidence type="ECO:0000313" key="2">
    <source>
        <dbReference type="EMBL" id="GAA0228302.1"/>
    </source>
</evidence>
<evidence type="ECO:0000313" key="3">
    <source>
        <dbReference type="Proteomes" id="UP001500967"/>
    </source>
</evidence>
<reference evidence="3" key="1">
    <citation type="journal article" date="2019" name="Int. J. Syst. Evol. Microbiol.">
        <title>The Global Catalogue of Microorganisms (GCM) 10K type strain sequencing project: providing services to taxonomists for standard genome sequencing and annotation.</title>
        <authorList>
            <consortium name="The Broad Institute Genomics Platform"/>
            <consortium name="The Broad Institute Genome Sequencing Center for Infectious Disease"/>
            <person name="Wu L."/>
            <person name="Ma J."/>
        </authorList>
    </citation>
    <scope>NUCLEOTIDE SEQUENCE [LARGE SCALE GENOMIC DNA]</scope>
    <source>
        <strain evidence="3">JCM 10425</strain>
    </source>
</reference>
<name>A0ABP3DBM8_9ACTN</name>
<dbReference type="RefSeq" id="WP_344647727.1">
    <property type="nucleotide sequence ID" value="NZ_BAAAGX010000006.1"/>
</dbReference>
<dbReference type="InterPro" id="IPR024072">
    <property type="entry name" value="DHFR-like_dom_sf"/>
</dbReference>
<gene>
    <name evidence="2" type="ORF">GCM10009539_12140</name>
</gene>
<dbReference type="PANTHER" id="PTHR38011:SF11">
    <property type="entry name" value="2,5-DIAMINO-6-RIBOSYLAMINO-4(3H)-PYRIMIDINONE 5'-PHOSPHATE REDUCTASE"/>
    <property type="match status" value="1"/>
</dbReference>
<dbReference type="InterPro" id="IPR050765">
    <property type="entry name" value="Riboflavin_Biosynth_HTPR"/>
</dbReference>
<protein>
    <submittedName>
        <fullName evidence="2">Dihydrofolate reductase family protein</fullName>
    </submittedName>
</protein>
<dbReference type="InterPro" id="IPR002734">
    <property type="entry name" value="RibDG_C"/>
</dbReference>
<organism evidence="2 3">
    <name type="scientific">Cryptosporangium japonicum</name>
    <dbReference type="NCBI Taxonomy" id="80872"/>
    <lineage>
        <taxon>Bacteria</taxon>
        <taxon>Bacillati</taxon>
        <taxon>Actinomycetota</taxon>
        <taxon>Actinomycetes</taxon>
        <taxon>Cryptosporangiales</taxon>
        <taxon>Cryptosporangiaceae</taxon>
        <taxon>Cryptosporangium</taxon>
    </lineage>
</organism>
<dbReference type="Proteomes" id="UP001500967">
    <property type="component" value="Unassembled WGS sequence"/>
</dbReference>
<feature type="domain" description="Bacterial bifunctional deaminase-reductase C-terminal" evidence="1">
    <location>
        <begin position="3"/>
        <end position="175"/>
    </location>
</feature>